<dbReference type="Proteomes" id="UP000184082">
    <property type="component" value="Unassembled WGS sequence"/>
</dbReference>
<feature type="compositionally biased region" description="Gly residues" evidence="2">
    <location>
        <begin position="8"/>
        <end position="22"/>
    </location>
</feature>
<gene>
    <name evidence="3" type="ORF">SAMN02745883_01202</name>
</gene>
<dbReference type="RefSeq" id="WP_072966579.1">
    <property type="nucleotide sequence ID" value="NZ_FRAJ01000008.1"/>
</dbReference>
<evidence type="ECO:0008006" key="5">
    <source>
        <dbReference type="Google" id="ProtNLM"/>
    </source>
</evidence>
<dbReference type="InterPro" id="IPR035205">
    <property type="entry name" value="DUF5320"/>
</dbReference>
<keyword evidence="4" id="KW-1185">Reference proteome</keyword>
<evidence type="ECO:0000256" key="1">
    <source>
        <dbReference type="SAM" id="Coils"/>
    </source>
</evidence>
<evidence type="ECO:0000256" key="2">
    <source>
        <dbReference type="SAM" id="MobiDB-lite"/>
    </source>
</evidence>
<name>A0A1M6PGU3_9FIRM</name>
<keyword evidence="1" id="KW-0175">Coiled coil</keyword>
<dbReference type="STRING" id="1121266.SAMN02745883_01202"/>
<evidence type="ECO:0000313" key="3">
    <source>
        <dbReference type="EMBL" id="SHK07178.1"/>
    </source>
</evidence>
<feature type="coiled-coil region" evidence="1">
    <location>
        <begin position="81"/>
        <end position="111"/>
    </location>
</feature>
<protein>
    <recommendedName>
        <fullName evidence="5">DUF5320 domain-containing protein</fullName>
    </recommendedName>
</protein>
<dbReference type="EMBL" id="FRAJ01000008">
    <property type="protein sequence ID" value="SHK07178.1"/>
    <property type="molecule type" value="Genomic_DNA"/>
</dbReference>
<accession>A0A1M6PGU3</accession>
<dbReference type="Pfam" id="PF17253">
    <property type="entry name" value="DUF5320"/>
    <property type="match status" value="1"/>
</dbReference>
<sequence length="116" mass="13279">MPRLDGTGPLGLGPMTGRGAGRCSGEYTGQRRIFGRGFFGRRCGGFGFRRGNRFMYKLTGLPRWARSGYYEDGSNIVYDEEKFLKAQENVLENELKRVKELLQNFKKNDNKDDKVE</sequence>
<organism evidence="3 4">
    <name type="scientific">Caminicella sporogenes DSM 14501</name>
    <dbReference type="NCBI Taxonomy" id="1121266"/>
    <lineage>
        <taxon>Bacteria</taxon>
        <taxon>Bacillati</taxon>
        <taxon>Bacillota</taxon>
        <taxon>Clostridia</taxon>
        <taxon>Peptostreptococcales</taxon>
        <taxon>Caminicellaceae</taxon>
        <taxon>Caminicella</taxon>
    </lineage>
</organism>
<proteinExistence type="predicted"/>
<evidence type="ECO:0000313" key="4">
    <source>
        <dbReference type="Proteomes" id="UP000184082"/>
    </source>
</evidence>
<dbReference type="AlphaFoldDB" id="A0A1M6PGU3"/>
<reference evidence="3 4" key="1">
    <citation type="submission" date="2016-11" db="EMBL/GenBank/DDBJ databases">
        <authorList>
            <person name="Jaros S."/>
            <person name="Januszkiewicz K."/>
            <person name="Wedrychowicz H."/>
        </authorList>
    </citation>
    <scope>NUCLEOTIDE SEQUENCE [LARGE SCALE GENOMIC DNA]</scope>
    <source>
        <strain evidence="3 4">DSM 14501</strain>
    </source>
</reference>
<feature type="region of interest" description="Disordered" evidence="2">
    <location>
        <begin position="1"/>
        <end position="23"/>
    </location>
</feature>